<dbReference type="Proteomes" id="UP000593626">
    <property type="component" value="Chromosome"/>
</dbReference>
<accession>A0A7S8CC51</accession>
<evidence type="ECO:0000313" key="2">
    <source>
        <dbReference type="Proteomes" id="UP000593626"/>
    </source>
</evidence>
<reference evidence="1 2" key="1">
    <citation type="submission" date="2019-07" db="EMBL/GenBank/DDBJ databases">
        <title>Genome sequence of 2 isolates from Red Sea Mangroves.</title>
        <authorList>
            <person name="Sefrji F."/>
            <person name="Michoud G."/>
            <person name="Merlino G."/>
            <person name="Daffonchio D."/>
        </authorList>
    </citation>
    <scope>NUCLEOTIDE SEQUENCE [LARGE SCALE GENOMIC DNA]</scope>
    <source>
        <strain evidence="1 2">R1DC41</strain>
    </source>
</reference>
<gene>
    <name evidence="1" type="ORF">G8O30_09180</name>
</gene>
<dbReference type="EMBL" id="CP049742">
    <property type="protein sequence ID" value="QPC47126.1"/>
    <property type="molecule type" value="Genomic_DNA"/>
</dbReference>
<evidence type="ECO:0000313" key="1">
    <source>
        <dbReference type="EMBL" id="QPC47126.1"/>
    </source>
</evidence>
<keyword evidence="2" id="KW-1185">Reference proteome</keyword>
<name>A0A7S8CC51_9BACI</name>
<dbReference type="AlphaFoldDB" id="A0A7S8CC51"/>
<organism evidence="1 2">
    <name type="scientific">Mangrovibacillus cuniculi</name>
    <dbReference type="NCBI Taxonomy" id="2593652"/>
    <lineage>
        <taxon>Bacteria</taxon>
        <taxon>Bacillati</taxon>
        <taxon>Bacillota</taxon>
        <taxon>Bacilli</taxon>
        <taxon>Bacillales</taxon>
        <taxon>Bacillaceae</taxon>
        <taxon>Mangrovibacillus</taxon>
    </lineage>
</organism>
<protein>
    <submittedName>
        <fullName evidence="1">Uncharacterized protein</fullName>
    </submittedName>
</protein>
<dbReference type="KEGG" id="mcui:G8O30_09180"/>
<dbReference type="RefSeq" id="WP_239671794.1">
    <property type="nucleotide sequence ID" value="NZ_CP049742.1"/>
</dbReference>
<sequence length="60" mass="7413">MSSAVTVWHMTEEERLKYIEKHPIRSGKKHKRIIENERFIGDQIDYKWRIRKANKARWCN</sequence>
<proteinExistence type="predicted"/>